<feature type="compositionally biased region" description="Basic and acidic residues" evidence="1">
    <location>
        <begin position="247"/>
        <end position="270"/>
    </location>
</feature>
<dbReference type="AlphaFoldDB" id="F4RBC0"/>
<feature type="region of interest" description="Disordered" evidence="1">
    <location>
        <begin position="1"/>
        <end position="182"/>
    </location>
</feature>
<proteinExistence type="predicted"/>
<sequence length="494" mass="56170">MDSEQFQDQIDETLRKDQEQEKGKGVDKEENVRNEGEGQEAGETGADQNGDDLAPGTSGQEATPPTTRQSKRKKAAPKPFPPPTTTKPKPVGPIRIKKPRTTSNNQAEEAPPEEATETQVNPKKAPIKRQVEKNPPARHPAKIIINDNQEEESSDDEEEDKGGVAGVNVWNDTNRNDNRPQARTVGGIVLGDIEEVGNNQVVPTPSATDSVTLRLEEAIKKAFENKDRQTYDRLNAEKQAWLTFLEKGNDKTTPDTSEKTSKSSTERKTMKVQRGEMINDHLNALSPYWDTALKEFNRYIPLSIFDPAWLRQDIAFVSNKLSRTKTKDADSTSYNGSPIPNEWRTTVAQWHRQKDLFLQYLARYKQTEVLPVMKAHFENVLEIQKENDGSWVLAYRYDLMMRQSYLVFKVGEDGTSMADIGIRNPRIQRLAERDTLRYNDDMFLDNPYALNGTKRFIDPLDGSNWEGRTTRWDDPSRTDTRDEKLEPTKSAQSM</sequence>
<dbReference type="RefSeq" id="XP_007406359.1">
    <property type="nucleotide sequence ID" value="XM_007406297.1"/>
</dbReference>
<feature type="compositionally biased region" description="Basic and acidic residues" evidence="1">
    <location>
        <begin position="12"/>
        <end position="36"/>
    </location>
</feature>
<dbReference type="VEuPathDB" id="FungiDB:MELLADRAFT_94389"/>
<dbReference type="InParanoid" id="F4RBC0"/>
<feature type="compositionally biased region" description="Acidic residues" evidence="1">
    <location>
        <begin position="148"/>
        <end position="160"/>
    </location>
</feature>
<feature type="region of interest" description="Disordered" evidence="1">
    <location>
        <begin position="467"/>
        <end position="494"/>
    </location>
</feature>
<dbReference type="KEGG" id="mlr:MELLADRAFT_94389"/>
<organism evidence="3">
    <name type="scientific">Melampsora larici-populina (strain 98AG31 / pathotype 3-4-7)</name>
    <name type="common">Poplar leaf rust fungus</name>
    <dbReference type="NCBI Taxonomy" id="747676"/>
    <lineage>
        <taxon>Eukaryota</taxon>
        <taxon>Fungi</taxon>
        <taxon>Dikarya</taxon>
        <taxon>Basidiomycota</taxon>
        <taxon>Pucciniomycotina</taxon>
        <taxon>Pucciniomycetes</taxon>
        <taxon>Pucciniales</taxon>
        <taxon>Melampsoraceae</taxon>
        <taxon>Melampsora</taxon>
    </lineage>
</organism>
<reference evidence="3" key="1">
    <citation type="journal article" date="2011" name="Proc. Natl. Acad. Sci. U.S.A.">
        <title>Obligate biotrophy features unraveled by the genomic analysis of rust fungi.</title>
        <authorList>
            <person name="Duplessis S."/>
            <person name="Cuomo C.A."/>
            <person name="Lin Y.-C."/>
            <person name="Aerts A."/>
            <person name="Tisserant E."/>
            <person name="Veneault-Fourrey C."/>
            <person name="Joly D.L."/>
            <person name="Hacquard S."/>
            <person name="Amselem J."/>
            <person name="Cantarel B.L."/>
            <person name="Chiu R."/>
            <person name="Coutinho P.M."/>
            <person name="Feau N."/>
            <person name="Field M."/>
            <person name="Frey P."/>
            <person name="Gelhaye E."/>
            <person name="Goldberg J."/>
            <person name="Grabherr M.G."/>
            <person name="Kodira C.D."/>
            <person name="Kohler A."/>
            <person name="Kuees U."/>
            <person name="Lindquist E.A."/>
            <person name="Lucas S.M."/>
            <person name="Mago R."/>
            <person name="Mauceli E."/>
            <person name="Morin E."/>
            <person name="Murat C."/>
            <person name="Pangilinan J.L."/>
            <person name="Park R."/>
            <person name="Pearson M."/>
            <person name="Quesneville H."/>
            <person name="Rouhier N."/>
            <person name="Sakthikumar S."/>
            <person name="Salamov A.A."/>
            <person name="Schmutz J."/>
            <person name="Selles B."/>
            <person name="Shapiro H."/>
            <person name="Tanguay P."/>
            <person name="Tuskan G.A."/>
            <person name="Henrissat B."/>
            <person name="Van de Peer Y."/>
            <person name="Rouze P."/>
            <person name="Ellis J.G."/>
            <person name="Dodds P.N."/>
            <person name="Schein J.E."/>
            <person name="Zhong S."/>
            <person name="Hamelin R.C."/>
            <person name="Grigoriev I.V."/>
            <person name="Szabo L.J."/>
            <person name="Martin F."/>
        </authorList>
    </citation>
    <scope>NUCLEOTIDE SEQUENCE [LARGE SCALE GENOMIC DNA]</scope>
    <source>
        <strain evidence="3">98AG31 / pathotype 3-4-7</strain>
    </source>
</reference>
<evidence type="ECO:0000313" key="2">
    <source>
        <dbReference type="EMBL" id="EGG10058.1"/>
    </source>
</evidence>
<keyword evidence="3" id="KW-1185">Reference proteome</keyword>
<feature type="compositionally biased region" description="Polar residues" evidence="1">
    <location>
        <begin position="57"/>
        <end position="68"/>
    </location>
</feature>
<dbReference type="EMBL" id="GL883095">
    <property type="protein sequence ID" value="EGG10058.1"/>
    <property type="molecule type" value="Genomic_DNA"/>
</dbReference>
<evidence type="ECO:0000313" key="3">
    <source>
        <dbReference type="Proteomes" id="UP000001072"/>
    </source>
</evidence>
<accession>F4RBC0</accession>
<gene>
    <name evidence="2" type="ORF">MELLADRAFT_94389</name>
</gene>
<feature type="region of interest" description="Disordered" evidence="1">
    <location>
        <begin position="245"/>
        <end position="270"/>
    </location>
</feature>
<dbReference type="OrthoDB" id="10457469at2759"/>
<feature type="compositionally biased region" description="Basic and acidic residues" evidence="1">
    <location>
        <begin position="468"/>
        <end position="487"/>
    </location>
</feature>
<name>F4RBC0_MELLP</name>
<dbReference type="Proteomes" id="UP000001072">
    <property type="component" value="Unassembled WGS sequence"/>
</dbReference>
<protein>
    <submittedName>
        <fullName evidence="2">Uncharacterized protein</fullName>
    </submittedName>
</protein>
<feature type="compositionally biased region" description="Acidic residues" evidence="1">
    <location>
        <begin position="1"/>
        <end position="11"/>
    </location>
</feature>
<dbReference type="GeneID" id="18936866"/>
<evidence type="ECO:0000256" key="1">
    <source>
        <dbReference type="SAM" id="MobiDB-lite"/>
    </source>
</evidence>
<dbReference type="HOGENOM" id="CLU_449825_0_0_1"/>